<accession>A0ABT2CFG2</accession>
<feature type="region of interest" description="Disordered" evidence="1">
    <location>
        <begin position="508"/>
        <end position="552"/>
    </location>
</feature>
<sequence length="595" mass="64497">MAGPSAPVQSPGGTGTIDVKPGNLWSVSGQVAEQQDFLVRGARKLLEELGEYPDAGGAGTEAQKFAQAYRKTGDRWLEVWGRSVLSVGGVAVGFTETANAYTRADAAAHPKPGKPAEQRPRPPVIDKPPNLGSVPDIKWGDDDGGDDLLRGLLEGLPEIVRDLLHPLCKDVFRLGRVADVYPYPQQHYLNSLCHSWMDVSLVAATGADQLTQAVGAITNHQQADWEAAMRTFCSALWGATAWGRQRHGYQWAQTANSGPGTPSAPTGSEPVMTVLKDTADKIATILREYAEAAVDLNRDVWDEFERAIKKAAKDIIDDLAKPKDAKDVLGTVASVVKKGASLVLTLDVKTALNLDQAKLNRIVDTYTGILAGLTTRMEALKEPLDEAYLSAPKFEAGVARAHGFGTRALEQFKSSQTWLKVDSHGDYDLNLAANEYLANGHTLDKHVGKTDEQLAQRLRDQQTSGPTQTWPHGRPYPGASSAFPDYRRAEELTEYNLNKNKAAIEAWLKGPPPPDEGKGKGFQSIAPNGETSGRSVSKQGVEPNDPLSGYREGGIHAKAYDVTGIDTRIRYDSSRNPPFTVMTSMPYRPPSTQNP</sequence>
<dbReference type="Pfam" id="PF18431">
    <property type="entry name" value="RNAse_A_bac"/>
    <property type="match status" value="1"/>
</dbReference>
<feature type="region of interest" description="Disordered" evidence="1">
    <location>
        <begin position="569"/>
        <end position="595"/>
    </location>
</feature>
<dbReference type="EMBL" id="JANUGQ010000006">
    <property type="protein sequence ID" value="MCS0635822.1"/>
    <property type="molecule type" value="Genomic_DNA"/>
</dbReference>
<evidence type="ECO:0000256" key="1">
    <source>
        <dbReference type="SAM" id="MobiDB-lite"/>
    </source>
</evidence>
<feature type="domain" description="Bacterial CdiA-CT RNAse A" evidence="2">
    <location>
        <begin position="440"/>
        <end position="586"/>
    </location>
</feature>
<feature type="region of interest" description="Disordered" evidence="1">
    <location>
        <begin position="1"/>
        <end position="21"/>
    </location>
</feature>
<proteinExistence type="predicted"/>
<dbReference type="InterPro" id="IPR041436">
    <property type="entry name" value="RNAse_A_bac"/>
</dbReference>
<evidence type="ECO:0000313" key="4">
    <source>
        <dbReference type="Proteomes" id="UP001431313"/>
    </source>
</evidence>
<reference evidence="3" key="1">
    <citation type="submission" date="2022-08" db="EMBL/GenBank/DDBJ databases">
        <authorList>
            <person name="Somphong A."/>
            <person name="Phongsopitanun W."/>
        </authorList>
    </citation>
    <scope>NUCLEOTIDE SEQUENCE</scope>
    <source>
        <strain evidence="3">LP05-1</strain>
    </source>
</reference>
<organism evidence="3 4">
    <name type="scientific">Streptomyces pyxinae</name>
    <dbReference type="NCBI Taxonomy" id="2970734"/>
    <lineage>
        <taxon>Bacteria</taxon>
        <taxon>Bacillati</taxon>
        <taxon>Actinomycetota</taxon>
        <taxon>Actinomycetes</taxon>
        <taxon>Kitasatosporales</taxon>
        <taxon>Streptomycetaceae</taxon>
        <taxon>Streptomyces</taxon>
    </lineage>
</organism>
<evidence type="ECO:0000313" key="3">
    <source>
        <dbReference type="EMBL" id="MCS0635822.1"/>
    </source>
</evidence>
<comment type="caution">
    <text evidence="3">The sequence shown here is derived from an EMBL/GenBank/DDBJ whole genome shotgun (WGS) entry which is preliminary data.</text>
</comment>
<evidence type="ECO:0000259" key="2">
    <source>
        <dbReference type="Pfam" id="PF18431"/>
    </source>
</evidence>
<dbReference type="RefSeq" id="WP_258786752.1">
    <property type="nucleotide sequence ID" value="NZ_JANUGQ010000006.1"/>
</dbReference>
<gene>
    <name evidence="3" type="ORF">NX801_09110</name>
</gene>
<name>A0ABT2CFG2_9ACTN</name>
<feature type="region of interest" description="Disordered" evidence="1">
    <location>
        <begin position="103"/>
        <end position="138"/>
    </location>
</feature>
<feature type="compositionally biased region" description="Polar residues" evidence="1">
    <location>
        <begin position="574"/>
        <end position="583"/>
    </location>
</feature>
<dbReference type="Proteomes" id="UP001431313">
    <property type="component" value="Unassembled WGS sequence"/>
</dbReference>
<keyword evidence="4" id="KW-1185">Reference proteome</keyword>
<protein>
    <recommendedName>
        <fullName evidence="2">Bacterial CdiA-CT RNAse A domain-containing protein</fullName>
    </recommendedName>
</protein>
<feature type="compositionally biased region" description="Polar residues" evidence="1">
    <location>
        <begin position="525"/>
        <end position="538"/>
    </location>
</feature>